<feature type="transmembrane region" description="Helical" evidence="6">
    <location>
        <begin position="273"/>
        <end position="296"/>
    </location>
</feature>
<feature type="transmembrane region" description="Helical" evidence="6">
    <location>
        <begin position="308"/>
        <end position="326"/>
    </location>
</feature>
<evidence type="ECO:0000313" key="9">
    <source>
        <dbReference type="Proteomes" id="UP000219994"/>
    </source>
</evidence>
<dbReference type="EMBL" id="NAEP01000052">
    <property type="protein sequence ID" value="PDQ34465.1"/>
    <property type="molecule type" value="Genomic_DNA"/>
</dbReference>
<dbReference type="GO" id="GO:0022857">
    <property type="term" value="F:transmembrane transporter activity"/>
    <property type="evidence" value="ECO:0007669"/>
    <property type="project" value="InterPro"/>
</dbReference>
<feature type="transmembrane region" description="Helical" evidence="6">
    <location>
        <begin position="112"/>
        <end position="134"/>
    </location>
</feature>
<evidence type="ECO:0000259" key="7">
    <source>
        <dbReference type="PROSITE" id="PS50850"/>
    </source>
</evidence>
<feature type="transmembrane region" description="Helical" evidence="6">
    <location>
        <begin position="17"/>
        <end position="35"/>
    </location>
</feature>
<dbReference type="InterPro" id="IPR020846">
    <property type="entry name" value="MFS_dom"/>
</dbReference>
<feature type="transmembrane region" description="Helical" evidence="6">
    <location>
        <begin position="240"/>
        <end position="261"/>
    </location>
</feature>
<gene>
    <name evidence="8" type="ORF">B5766_11085</name>
</gene>
<evidence type="ECO:0000256" key="1">
    <source>
        <dbReference type="ARBA" id="ARBA00004651"/>
    </source>
</evidence>
<dbReference type="Gene3D" id="1.20.1250.20">
    <property type="entry name" value="MFS general substrate transporter like domains"/>
    <property type="match status" value="2"/>
</dbReference>
<proteinExistence type="predicted"/>
<dbReference type="InterPro" id="IPR036259">
    <property type="entry name" value="MFS_trans_sf"/>
</dbReference>
<organism evidence="8 9">
    <name type="scientific">Candidatus Lumbricidiphila eiseniae</name>
    <dbReference type="NCBI Taxonomy" id="1969409"/>
    <lineage>
        <taxon>Bacteria</taxon>
        <taxon>Bacillati</taxon>
        <taxon>Actinomycetota</taxon>
        <taxon>Actinomycetes</taxon>
        <taxon>Micrococcales</taxon>
        <taxon>Microbacteriaceae</taxon>
        <taxon>Candidatus Lumbricidiphila</taxon>
    </lineage>
</organism>
<protein>
    <submittedName>
        <fullName evidence="8">MFS transporter</fullName>
    </submittedName>
</protein>
<sequence length="451" mass="48371">MGEGYAVSVTPASLRPWHLWLVWGVAVAAYLLSVTNRNSLAAVGTDAASRFHADASTLSLIAVVQLFIFSAMQIPVGLLLDRFGARPIIVTGMIVLSMGQLTMAFSENTPTALIARLLLGAGDAAIFPSALRVISTWFPAQRTPVMVQLTGIVGSIGQLVAVLPFASLLHATGWTIAFGSLAGLGTLFSILMFGVIRNHPPDRDRDVAINTATGAIKVVRSAADVRRGFRESWMHPATRLAFWSHFTAPFSGSAFAMLWGFPFLTIGEGLPPGAASLILAAFTLCGVAFGPLVGALSTRHPLNRSRMLVLPIILIQVIAWIPVLLWPTRTPIPLLILLAIAMSTGGPGSMIGFDHARTYNPSYRLSTATGIVNVGGFLATLLAILFIGLAMDLQGASTPAQYSMDTFRVAFLTQFPLWTLGVTMIIIERRRTRIHVGLQKPKRSTPRNPTP</sequence>
<dbReference type="AlphaFoldDB" id="A0A2A6FNL3"/>
<dbReference type="PANTHER" id="PTHR42718:SF9">
    <property type="entry name" value="MAJOR FACILITATOR SUPERFAMILY MULTIDRUG TRANSPORTER MFSC"/>
    <property type="match status" value="1"/>
</dbReference>
<keyword evidence="2" id="KW-0813">Transport</keyword>
<evidence type="ECO:0000256" key="5">
    <source>
        <dbReference type="ARBA" id="ARBA00023136"/>
    </source>
</evidence>
<feature type="transmembrane region" description="Helical" evidence="6">
    <location>
        <begin position="409"/>
        <end position="427"/>
    </location>
</feature>
<keyword evidence="3 6" id="KW-0812">Transmembrane</keyword>
<dbReference type="SUPFAM" id="SSF103473">
    <property type="entry name" value="MFS general substrate transporter"/>
    <property type="match status" value="1"/>
</dbReference>
<feature type="transmembrane region" description="Helical" evidence="6">
    <location>
        <begin position="146"/>
        <end position="168"/>
    </location>
</feature>
<dbReference type="Proteomes" id="UP000219994">
    <property type="component" value="Unassembled WGS sequence"/>
</dbReference>
<name>A0A2A6FNL3_9MICO</name>
<dbReference type="InterPro" id="IPR011701">
    <property type="entry name" value="MFS"/>
</dbReference>
<feature type="transmembrane region" description="Helical" evidence="6">
    <location>
        <begin position="55"/>
        <end position="80"/>
    </location>
</feature>
<evidence type="ECO:0000256" key="3">
    <source>
        <dbReference type="ARBA" id="ARBA00022692"/>
    </source>
</evidence>
<evidence type="ECO:0000256" key="6">
    <source>
        <dbReference type="SAM" id="Phobius"/>
    </source>
</evidence>
<dbReference type="PANTHER" id="PTHR42718">
    <property type="entry name" value="MAJOR FACILITATOR SUPERFAMILY MULTIDRUG TRANSPORTER MFSC"/>
    <property type="match status" value="1"/>
</dbReference>
<keyword evidence="5 6" id="KW-0472">Membrane</keyword>
<dbReference type="PROSITE" id="PS50850">
    <property type="entry name" value="MFS"/>
    <property type="match status" value="1"/>
</dbReference>
<feature type="transmembrane region" description="Helical" evidence="6">
    <location>
        <begin position="365"/>
        <end position="389"/>
    </location>
</feature>
<dbReference type="CDD" id="cd06174">
    <property type="entry name" value="MFS"/>
    <property type="match status" value="1"/>
</dbReference>
<feature type="transmembrane region" description="Helical" evidence="6">
    <location>
        <begin position="174"/>
        <end position="196"/>
    </location>
</feature>
<feature type="domain" description="Major facilitator superfamily (MFS) profile" evidence="7">
    <location>
        <begin position="22"/>
        <end position="433"/>
    </location>
</feature>
<dbReference type="Pfam" id="PF07690">
    <property type="entry name" value="MFS_1"/>
    <property type="match status" value="1"/>
</dbReference>
<comment type="caution">
    <text evidence="8">The sequence shown here is derived from an EMBL/GenBank/DDBJ whole genome shotgun (WGS) entry which is preliminary data.</text>
</comment>
<evidence type="ECO:0000256" key="2">
    <source>
        <dbReference type="ARBA" id="ARBA00022448"/>
    </source>
</evidence>
<reference evidence="9" key="1">
    <citation type="submission" date="2017-03" db="EMBL/GenBank/DDBJ databases">
        <authorList>
            <person name="Lund M.B."/>
        </authorList>
    </citation>
    <scope>NUCLEOTIDE SEQUENCE [LARGE SCALE GENOMIC DNA]</scope>
</reference>
<dbReference type="GO" id="GO:0005886">
    <property type="term" value="C:plasma membrane"/>
    <property type="evidence" value="ECO:0007669"/>
    <property type="project" value="UniProtKB-SubCell"/>
</dbReference>
<accession>A0A2A6FNL3</accession>
<evidence type="ECO:0000313" key="8">
    <source>
        <dbReference type="EMBL" id="PDQ34465.1"/>
    </source>
</evidence>
<comment type="subcellular location">
    <subcellularLocation>
        <location evidence="1">Cell membrane</location>
        <topology evidence="1">Multi-pass membrane protein</topology>
    </subcellularLocation>
</comment>
<keyword evidence="4 6" id="KW-1133">Transmembrane helix</keyword>
<evidence type="ECO:0000256" key="4">
    <source>
        <dbReference type="ARBA" id="ARBA00022989"/>
    </source>
</evidence>
<feature type="transmembrane region" description="Helical" evidence="6">
    <location>
        <begin position="332"/>
        <end position="353"/>
    </location>
</feature>